<dbReference type="EMBL" id="LANA01000002">
    <property type="protein sequence ID" value="NMN67837.1"/>
    <property type="molecule type" value="Genomic_DNA"/>
</dbReference>
<keyword evidence="2" id="KW-1185">Reference proteome</keyword>
<comment type="caution">
    <text evidence="1">The sequence shown here is derived from an EMBL/GenBank/DDBJ whole genome shotgun (WGS) entry which is preliminary data.</text>
</comment>
<dbReference type="Proteomes" id="UP001166004">
    <property type="component" value="Unassembled WGS sequence"/>
</dbReference>
<dbReference type="RefSeq" id="WP_169036339.1">
    <property type="nucleotide sequence ID" value="NZ_LANA01000002.1"/>
</dbReference>
<evidence type="ECO:0000313" key="1">
    <source>
        <dbReference type="EMBL" id="NMN67837.1"/>
    </source>
</evidence>
<sequence>MKTNYLILIIFIFLTNCNTVTGTVEGTVRGIYKDVKTTHHYTTCVFTKTQCGDLDLD</sequence>
<protein>
    <recommendedName>
        <fullName evidence="3">Lipoprotein</fullName>
    </recommendedName>
</protein>
<proteinExistence type="predicted"/>
<evidence type="ECO:0000313" key="2">
    <source>
        <dbReference type="Proteomes" id="UP001166004"/>
    </source>
</evidence>
<reference evidence="1 2" key="1">
    <citation type="submission" date="2019-07" db="EMBL/GenBank/DDBJ databases">
        <title>SAR11 Genome Evolution.</title>
        <authorList>
            <person name="Giovannoni S."/>
        </authorList>
    </citation>
    <scope>NUCLEOTIDE SEQUENCE [LARGE SCALE GENOMIC DNA]</scope>
    <source>
        <strain evidence="1 2">HTCC9565</strain>
    </source>
</reference>
<organism evidence="1 2">
    <name type="scientific">Pelagibacter ubique</name>
    <dbReference type="NCBI Taxonomy" id="198252"/>
    <lineage>
        <taxon>Bacteria</taxon>
        <taxon>Pseudomonadati</taxon>
        <taxon>Pseudomonadota</taxon>
        <taxon>Alphaproteobacteria</taxon>
        <taxon>Candidatus Pelagibacterales</taxon>
        <taxon>Candidatus Pelagibacteraceae</taxon>
        <taxon>Candidatus Pelagibacter</taxon>
    </lineage>
</organism>
<accession>A0ABX1T169</accession>
<evidence type="ECO:0008006" key="3">
    <source>
        <dbReference type="Google" id="ProtNLM"/>
    </source>
</evidence>
<gene>
    <name evidence="1" type="ORF">VP91_00009860</name>
</gene>
<name>A0ABX1T169_PELUQ</name>